<dbReference type="InterPro" id="IPR052351">
    <property type="entry name" value="Ornithine_N-alpha-AT"/>
</dbReference>
<keyword evidence="12" id="KW-1185">Reference proteome</keyword>
<comment type="pathway">
    <text evidence="1">Lipid metabolism.</text>
</comment>
<protein>
    <recommendedName>
        <fullName evidence="8">L-ornithine N(alpha)-acyltransferase</fullName>
        <ecNumber evidence="7">2.3.2.30</ecNumber>
    </recommendedName>
</protein>
<organism evidence="11 12">
    <name type="scientific">Bosea massiliensis</name>
    <dbReference type="NCBI Taxonomy" id="151419"/>
    <lineage>
        <taxon>Bacteria</taxon>
        <taxon>Pseudomonadati</taxon>
        <taxon>Pseudomonadota</taxon>
        <taxon>Alphaproteobacteria</taxon>
        <taxon>Hyphomicrobiales</taxon>
        <taxon>Boseaceae</taxon>
        <taxon>Bosea</taxon>
    </lineage>
</organism>
<dbReference type="SUPFAM" id="SSF55729">
    <property type="entry name" value="Acyl-CoA N-acyltransferases (Nat)"/>
    <property type="match status" value="1"/>
</dbReference>
<dbReference type="EMBL" id="JBHSLU010000149">
    <property type="protein sequence ID" value="MFC5509190.1"/>
    <property type="molecule type" value="Genomic_DNA"/>
</dbReference>
<dbReference type="PANTHER" id="PTHR37323">
    <property type="entry name" value="GCN5-RELATED N-ACETYLTRANSFERASE"/>
    <property type="match status" value="1"/>
</dbReference>
<dbReference type="InterPro" id="IPR016181">
    <property type="entry name" value="Acyl_CoA_acyltransferase"/>
</dbReference>
<dbReference type="Gene3D" id="3.40.630.30">
    <property type="match status" value="1"/>
</dbReference>
<keyword evidence="4" id="KW-0443">Lipid metabolism</keyword>
<keyword evidence="3" id="KW-0808">Transferase</keyword>
<gene>
    <name evidence="11" type="ORF">ACFPN9_28585</name>
</gene>
<evidence type="ECO:0000313" key="12">
    <source>
        <dbReference type="Proteomes" id="UP001596060"/>
    </source>
</evidence>
<comment type="catalytic activity">
    <reaction evidence="10">
        <text>a (3R)-hydroxyacyl-[ACP] + L-ornithine = a lyso-ornithine lipid + holo-[ACP] + H(+)</text>
        <dbReference type="Rhea" id="RHEA:20633"/>
        <dbReference type="Rhea" id="RHEA-COMP:9685"/>
        <dbReference type="Rhea" id="RHEA-COMP:9945"/>
        <dbReference type="ChEBI" id="CHEBI:15378"/>
        <dbReference type="ChEBI" id="CHEBI:46911"/>
        <dbReference type="ChEBI" id="CHEBI:64479"/>
        <dbReference type="ChEBI" id="CHEBI:78827"/>
        <dbReference type="ChEBI" id="CHEBI:138482"/>
        <dbReference type="EC" id="2.3.2.30"/>
    </reaction>
    <physiologicalReaction direction="left-to-right" evidence="10">
        <dbReference type="Rhea" id="RHEA:20634"/>
    </physiologicalReaction>
</comment>
<evidence type="ECO:0000256" key="1">
    <source>
        <dbReference type="ARBA" id="ARBA00005189"/>
    </source>
</evidence>
<dbReference type="RefSeq" id="WP_377817980.1">
    <property type="nucleotide sequence ID" value="NZ_JBHSLU010000149.1"/>
</dbReference>
<evidence type="ECO:0000256" key="3">
    <source>
        <dbReference type="ARBA" id="ARBA00022679"/>
    </source>
</evidence>
<evidence type="ECO:0000256" key="10">
    <source>
        <dbReference type="ARBA" id="ARBA00047785"/>
    </source>
</evidence>
<comment type="caution">
    <text evidence="11">The sequence shown here is derived from an EMBL/GenBank/DDBJ whole genome shotgun (WGS) entry which is preliminary data.</text>
</comment>
<comment type="function">
    <text evidence="9">Catalyzes the first step in the biosynthesis of ornithine lipids, which are phosphorus-free membrane lipids. Catalyzes the 3-hydroxyacyl-acyl carrier protein-dependent acylation of ornithine to form lyso-ornithine lipid (LOL).</text>
</comment>
<evidence type="ECO:0000313" key="11">
    <source>
        <dbReference type="EMBL" id="MFC5509190.1"/>
    </source>
</evidence>
<keyword evidence="5" id="KW-0012">Acyltransferase</keyword>
<evidence type="ECO:0000256" key="8">
    <source>
        <dbReference type="ARBA" id="ARBA00039866"/>
    </source>
</evidence>
<evidence type="ECO:0000256" key="2">
    <source>
        <dbReference type="ARBA" id="ARBA00022516"/>
    </source>
</evidence>
<evidence type="ECO:0000256" key="9">
    <source>
        <dbReference type="ARBA" id="ARBA00045724"/>
    </source>
</evidence>
<sequence length="319" mass="35415">MAPDLQGRSASPVSQAAAAGLLASGLAPLRRIGGETIRRFGLQPAQSDALAGSLGRSGSLEVRLARGPSEVWRAQRVRYRVFYQEMSAKPDVVSRMVRRDADRFDAACDHLLVIDHAARGRFGGVKPKIVGTYRLMRQDEALRLGGFYTQSEFDLAPLIARHPGKRFLELGRSCVLEPYRSKKTVELLWHGIWTYIRHHRIDAMFGCASFDGTDPEDLALPLSFLHHHARAEGEWSARAHGVRHVAMDVLPAQMIDAKLALKQMPPLIKGYLRLGARFGTGAVIDRQFGTTDVLVILPVEAIDQRYVAYYGDEGQRYAA</sequence>
<reference evidence="12" key="1">
    <citation type="journal article" date="2019" name="Int. J. Syst. Evol. Microbiol.">
        <title>The Global Catalogue of Microorganisms (GCM) 10K type strain sequencing project: providing services to taxonomists for standard genome sequencing and annotation.</title>
        <authorList>
            <consortium name="The Broad Institute Genomics Platform"/>
            <consortium name="The Broad Institute Genome Sequencing Center for Infectious Disease"/>
            <person name="Wu L."/>
            <person name="Ma J."/>
        </authorList>
    </citation>
    <scope>NUCLEOTIDE SEQUENCE [LARGE SCALE GENOMIC DNA]</scope>
    <source>
        <strain evidence="12">CCUG 43117</strain>
    </source>
</reference>
<evidence type="ECO:0000256" key="6">
    <source>
        <dbReference type="ARBA" id="ARBA00038095"/>
    </source>
</evidence>
<evidence type="ECO:0000256" key="7">
    <source>
        <dbReference type="ARBA" id="ARBA00039058"/>
    </source>
</evidence>
<evidence type="ECO:0000256" key="5">
    <source>
        <dbReference type="ARBA" id="ARBA00023315"/>
    </source>
</evidence>
<keyword evidence="2" id="KW-0444">Lipid biosynthesis</keyword>
<proteinExistence type="inferred from homology"/>
<accession>A0ABW0P9N8</accession>
<comment type="similarity">
    <text evidence="6">Belongs to the acetyltransferase family. OlsB subfamily.</text>
</comment>
<dbReference type="PANTHER" id="PTHR37323:SF1">
    <property type="entry name" value="L-ORNITHINE N(ALPHA)-ACYLTRANSFERASE"/>
    <property type="match status" value="1"/>
</dbReference>
<dbReference type="Proteomes" id="UP001596060">
    <property type="component" value="Unassembled WGS sequence"/>
</dbReference>
<evidence type="ECO:0000256" key="4">
    <source>
        <dbReference type="ARBA" id="ARBA00023098"/>
    </source>
</evidence>
<dbReference type="Pfam" id="PF13444">
    <property type="entry name" value="Acetyltransf_5"/>
    <property type="match status" value="1"/>
</dbReference>
<dbReference type="EC" id="2.3.2.30" evidence="7"/>
<name>A0ABW0P9N8_9HYPH</name>